<dbReference type="InterPro" id="IPR011990">
    <property type="entry name" value="TPR-like_helical_dom_sf"/>
</dbReference>
<dbReference type="InterPro" id="IPR019734">
    <property type="entry name" value="TPR_rpt"/>
</dbReference>
<feature type="repeat" description="TPR" evidence="3">
    <location>
        <begin position="280"/>
        <end position="313"/>
    </location>
</feature>
<sequence length="352" mass="40717">MIDNMQTTDVALLQILMDKAYEEGDLKQALAFAKLIYQYEPSYNAYFDYALIAKELSLFKHALSAIEQALLIDPQLPEAYIEKALLLYELEDLQGAYDYLLSLRHILLDHTPWALLAVLCAELSHLDEASFYAAKAISHSPDAWSYHARAIVYQMRKEYDKASIDFQTALTLDSQNPELWNSYALFFEELLAFEHALEVYNTAIDRFQLEYSFLYLNRAKVHHLLDHKDLAIIDCELALAQANNNGDIWFLLASLLHEDGNLFGALHAYNQSLRYIKKDPSIHFCKAQLLDELGDFKQAKSSYEKALRFAPENQDIRIAYANFMLRYNFMMHHHTGFIPHTHPNQDDQSLHP</sequence>
<dbReference type="SMART" id="SM00028">
    <property type="entry name" value="TPR"/>
    <property type="match status" value="7"/>
</dbReference>
<dbReference type="RefSeq" id="WP_167696008.1">
    <property type="nucleotide sequence ID" value="NZ_CP118181.1"/>
</dbReference>
<dbReference type="InterPro" id="IPR013105">
    <property type="entry name" value="TPR_2"/>
</dbReference>
<keyword evidence="5" id="KW-1185">Reference proteome</keyword>
<dbReference type="SUPFAM" id="SSF48452">
    <property type="entry name" value="TPR-like"/>
    <property type="match status" value="2"/>
</dbReference>
<comment type="caution">
    <text evidence="4">The sequence shown here is derived from an EMBL/GenBank/DDBJ whole genome shotgun (WGS) entry which is preliminary data.</text>
</comment>
<dbReference type="Pfam" id="PF13181">
    <property type="entry name" value="TPR_8"/>
    <property type="match status" value="1"/>
</dbReference>
<evidence type="ECO:0000313" key="4">
    <source>
        <dbReference type="EMBL" id="NIZ69940.1"/>
    </source>
</evidence>
<dbReference type="Proteomes" id="UP000778951">
    <property type="component" value="Unassembled WGS sequence"/>
</dbReference>
<dbReference type="GO" id="GO:0006396">
    <property type="term" value="P:RNA processing"/>
    <property type="evidence" value="ECO:0007669"/>
    <property type="project" value="InterPro"/>
</dbReference>
<dbReference type="SMART" id="SM00386">
    <property type="entry name" value="HAT"/>
    <property type="match status" value="2"/>
</dbReference>
<dbReference type="InterPro" id="IPR003107">
    <property type="entry name" value="HAT"/>
</dbReference>
<dbReference type="PANTHER" id="PTHR44858:SF1">
    <property type="entry name" value="UDP-N-ACETYLGLUCOSAMINE--PEPTIDE N-ACETYLGLUCOSAMINYLTRANSFERASE SPINDLY-RELATED"/>
    <property type="match status" value="1"/>
</dbReference>
<dbReference type="Gene3D" id="1.25.40.10">
    <property type="entry name" value="Tetratricopeptide repeat domain"/>
    <property type="match status" value="2"/>
</dbReference>
<gene>
    <name evidence="4" type="ORF">HCT48_06940</name>
</gene>
<name>A0A968GLE0_9SPIO</name>
<protein>
    <submittedName>
        <fullName evidence="4">Tetratricopeptide repeat protein</fullName>
    </submittedName>
</protein>
<dbReference type="PROSITE" id="PS50005">
    <property type="entry name" value="TPR"/>
    <property type="match status" value="2"/>
</dbReference>
<keyword evidence="1" id="KW-0677">Repeat</keyword>
<reference evidence="4" key="1">
    <citation type="submission" date="2020-03" db="EMBL/GenBank/DDBJ databases">
        <title>Spirochaetal bacteria isolated from arthropods constitute a novel genus Entomospira genus novum within the order Spirochaetales.</title>
        <authorList>
            <person name="Grana-Miraglia L."/>
            <person name="Sikutova S."/>
            <person name="Fingerle V."/>
            <person name="Sing A."/>
            <person name="Castillo-Ramirez S."/>
            <person name="Margos G."/>
            <person name="Rudolf I."/>
        </authorList>
    </citation>
    <scope>NUCLEOTIDE SEQUENCE</scope>
    <source>
        <strain evidence="4">BR149</strain>
    </source>
</reference>
<accession>A0A968GLE0</accession>
<proteinExistence type="predicted"/>
<feature type="repeat" description="TPR" evidence="3">
    <location>
        <begin position="143"/>
        <end position="176"/>
    </location>
</feature>
<keyword evidence="2 3" id="KW-0802">TPR repeat</keyword>
<dbReference type="Pfam" id="PF07719">
    <property type="entry name" value="TPR_2"/>
    <property type="match status" value="1"/>
</dbReference>
<evidence type="ECO:0000256" key="3">
    <source>
        <dbReference type="PROSITE-ProRule" id="PRU00339"/>
    </source>
</evidence>
<organism evidence="4 5">
    <name type="scientific">Entomospira culicis</name>
    <dbReference type="NCBI Taxonomy" id="2719989"/>
    <lineage>
        <taxon>Bacteria</taxon>
        <taxon>Pseudomonadati</taxon>
        <taxon>Spirochaetota</taxon>
        <taxon>Spirochaetia</taxon>
        <taxon>Spirochaetales</taxon>
        <taxon>Spirochaetaceae</taxon>
        <taxon>Entomospira</taxon>
    </lineage>
</organism>
<evidence type="ECO:0000256" key="1">
    <source>
        <dbReference type="ARBA" id="ARBA00022737"/>
    </source>
</evidence>
<dbReference type="EMBL" id="JAATLM010000001">
    <property type="protein sequence ID" value="NIZ69940.1"/>
    <property type="molecule type" value="Genomic_DNA"/>
</dbReference>
<dbReference type="InterPro" id="IPR050498">
    <property type="entry name" value="Ycf3"/>
</dbReference>
<evidence type="ECO:0000313" key="5">
    <source>
        <dbReference type="Proteomes" id="UP000778951"/>
    </source>
</evidence>
<dbReference type="AlphaFoldDB" id="A0A968GLE0"/>
<evidence type="ECO:0000256" key="2">
    <source>
        <dbReference type="ARBA" id="ARBA00022803"/>
    </source>
</evidence>
<dbReference type="PANTHER" id="PTHR44858">
    <property type="entry name" value="TETRATRICOPEPTIDE REPEAT PROTEIN 6"/>
    <property type="match status" value="1"/>
</dbReference>